<accession>A0A6P7T4E9</accession>
<evidence type="ECO:0000313" key="9">
    <source>
        <dbReference type="Proteomes" id="UP000515154"/>
    </source>
</evidence>
<evidence type="ECO:0000256" key="4">
    <source>
        <dbReference type="ARBA" id="ARBA00022989"/>
    </source>
</evidence>
<gene>
    <name evidence="10 11 12 13 14" type="primary">LOC115219257</name>
</gene>
<organism evidence="9 14">
    <name type="scientific">Octopus sinensis</name>
    <name type="common">East Asian common octopus</name>
    <dbReference type="NCBI Taxonomy" id="2607531"/>
    <lineage>
        <taxon>Eukaryota</taxon>
        <taxon>Metazoa</taxon>
        <taxon>Spiralia</taxon>
        <taxon>Lophotrochozoa</taxon>
        <taxon>Mollusca</taxon>
        <taxon>Cephalopoda</taxon>
        <taxon>Coleoidea</taxon>
        <taxon>Octopodiformes</taxon>
        <taxon>Octopoda</taxon>
        <taxon>Incirrata</taxon>
        <taxon>Octopodidae</taxon>
        <taxon>Octopus</taxon>
    </lineage>
</organism>
<feature type="transmembrane region" description="Helical" evidence="8">
    <location>
        <begin position="155"/>
        <end position="179"/>
    </location>
</feature>
<dbReference type="PANTHER" id="PTHR22730:SF1">
    <property type="entry name" value="PROMININ-LIKE PROTEIN"/>
    <property type="match status" value="1"/>
</dbReference>
<dbReference type="RefSeq" id="XP_036364798.1">
    <property type="nucleotide sequence ID" value="XM_036508905.1"/>
</dbReference>
<dbReference type="GO" id="GO:0016020">
    <property type="term" value="C:membrane"/>
    <property type="evidence" value="ECO:0007669"/>
    <property type="project" value="UniProtKB-SubCell"/>
</dbReference>
<evidence type="ECO:0000313" key="10">
    <source>
        <dbReference type="RefSeq" id="XP_029645268.1"/>
    </source>
</evidence>
<keyword evidence="5 8" id="KW-0472">Membrane</keyword>
<reference evidence="10 11" key="1">
    <citation type="submission" date="2025-08" db="UniProtKB">
        <authorList>
            <consortium name="RefSeq"/>
        </authorList>
    </citation>
    <scope>IDENTIFICATION</scope>
</reference>
<dbReference type="RefSeq" id="XP_036364797.1">
    <property type="nucleotide sequence ID" value="XM_036508904.1"/>
</dbReference>
<proteinExistence type="inferred from homology"/>
<evidence type="ECO:0000313" key="12">
    <source>
        <dbReference type="RefSeq" id="XP_036364796.1"/>
    </source>
</evidence>
<evidence type="ECO:0000313" key="14">
    <source>
        <dbReference type="RefSeq" id="XP_036364798.1"/>
    </source>
</evidence>
<comment type="subcellular location">
    <subcellularLocation>
        <location evidence="1">Membrane</location>
        <topology evidence="1">Multi-pass membrane protein</topology>
    </subcellularLocation>
</comment>
<dbReference type="InterPro" id="IPR008795">
    <property type="entry name" value="Prominin"/>
</dbReference>
<dbReference type="PANTHER" id="PTHR22730">
    <property type="entry name" value="PROMININ PROM PROTEIN"/>
    <property type="match status" value="1"/>
</dbReference>
<evidence type="ECO:0000256" key="2">
    <source>
        <dbReference type="ARBA" id="ARBA00006058"/>
    </source>
</evidence>
<keyword evidence="3 8" id="KW-0812">Transmembrane</keyword>
<evidence type="ECO:0000313" key="13">
    <source>
        <dbReference type="RefSeq" id="XP_036364797.1"/>
    </source>
</evidence>
<feature type="transmembrane region" description="Helical" evidence="8">
    <location>
        <begin position="770"/>
        <end position="790"/>
    </location>
</feature>
<keyword evidence="6" id="KW-0325">Glycoprotein</keyword>
<dbReference type="RefSeq" id="XP_036364796.1">
    <property type="nucleotide sequence ID" value="XM_036508903.1"/>
</dbReference>
<dbReference type="AlphaFoldDB" id="A0A6P7T4E9"/>
<protein>
    <submittedName>
        <fullName evidence="10 11">Prominin-1</fullName>
    </submittedName>
</protein>
<keyword evidence="4 8" id="KW-1133">Transmembrane helix</keyword>
<evidence type="ECO:0000256" key="7">
    <source>
        <dbReference type="SAM" id="MobiDB-lite"/>
    </source>
</evidence>
<dbReference type="KEGG" id="osn:115219257"/>
<name>A0A6P7T4E9_9MOLL</name>
<feature type="transmembrane region" description="Helical" evidence="8">
    <location>
        <begin position="9"/>
        <end position="29"/>
    </location>
</feature>
<sequence length="834" mass="93810">MDGLHRNNLFVKFFHVTFLLAVIIISLQITSIRAQSESNKTWGDFPDASTNLPPLEYSFEGLGAYFKFSRSFVYNSLKLDPLDLFEMFVGKNIKLDMEVVKKIILKNIGFVVAIAVGILFIIIFTLVGMCFCCCRNCNKCGGKRIQKNVNRTRRRIYVLLLLVTMILLSTGLACTLASISQMERNIKTVPKTITTSVDYVNDYIDKLFEQVDFIGSKTESLLMDEIEREMENIGTNVGGKLQTDIDTATHIREHFRSLRQFEKNMSTIQSIIHDVNSTVVSLESAVNTLNTSLLTLRTNIKTACGNCMNTDKLETHFDTNNLPDITSNINAIDSVVSKGLGSLIDPSEKAFNDIPEVVQNNSEAMSKDIKNIITKFRSTIEKYRKDTLKLKESIGDSIRTTTDLRKQGLSLSYDDIGNEADAYWLAIIVPFGCITALIPIFQLLGIILGTCGNGDMEKPTKRNSTSNCGGICLMFSVGFMFFFGWLLMILTTVTYIPGSIVERYGCDLVRNIDTNLEKLIDTALPNKKVFGDILPLEINASISDVYSRCKAGESIPEATELNTIINDTIKDFEKQITIKDKIESISVDLSHIEIMNGDVDKWFADMKGGLDINFGNFTSELRKESTQANLTVISSELNTLATNIPKQALIPLAIEAERIDKNEVKNVTDLKNRLEQDIHLLKAKSQQSLKIYNDLVSAINASEDFLKNRLDSTIKNQLLHFADYLLGIWNNFVSNILRLLNNMLSCKPAVDLFEYLVIGFVCGTVDAFNGFWFGLGWFVFFFIPGIIFSVKLAKYYHRMTLCDEEDSSDIQMTYNNQGYDSPRSPLPYNKVGQM</sequence>
<evidence type="ECO:0000256" key="6">
    <source>
        <dbReference type="ARBA" id="ARBA00023180"/>
    </source>
</evidence>
<feature type="region of interest" description="Disordered" evidence="7">
    <location>
        <begin position="815"/>
        <end position="834"/>
    </location>
</feature>
<dbReference type="Pfam" id="PF05478">
    <property type="entry name" value="Prominin"/>
    <property type="match status" value="1"/>
</dbReference>
<dbReference type="RefSeq" id="XP_029645268.1">
    <property type="nucleotide sequence ID" value="XM_029789408.2"/>
</dbReference>
<dbReference type="RefSeq" id="XP_029645269.1">
    <property type="nucleotide sequence ID" value="XM_029789409.2"/>
</dbReference>
<keyword evidence="9" id="KW-1185">Reference proteome</keyword>
<evidence type="ECO:0000256" key="8">
    <source>
        <dbReference type="SAM" id="Phobius"/>
    </source>
</evidence>
<evidence type="ECO:0000256" key="3">
    <source>
        <dbReference type="ARBA" id="ARBA00022692"/>
    </source>
</evidence>
<feature type="transmembrane region" description="Helical" evidence="8">
    <location>
        <begin position="471"/>
        <end position="496"/>
    </location>
</feature>
<evidence type="ECO:0000256" key="1">
    <source>
        <dbReference type="ARBA" id="ARBA00004141"/>
    </source>
</evidence>
<comment type="similarity">
    <text evidence="2">Belongs to the prominin family.</text>
</comment>
<feature type="transmembrane region" description="Helical" evidence="8">
    <location>
        <begin position="108"/>
        <end position="134"/>
    </location>
</feature>
<evidence type="ECO:0000313" key="11">
    <source>
        <dbReference type="RefSeq" id="XP_029645269.1"/>
    </source>
</evidence>
<feature type="transmembrane region" description="Helical" evidence="8">
    <location>
        <begin position="422"/>
        <end position="450"/>
    </location>
</feature>
<dbReference type="Proteomes" id="UP000515154">
    <property type="component" value="Linkage group LG14"/>
</dbReference>
<evidence type="ECO:0000256" key="5">
    <source>
        <dbReference type="ARBA" id="ARBA00023136"/>
    </source>
</evidence>